<evidence type="ECO:0000313" key="3">
    <source>
        <dbReference type="Proteomes" id="UP000567179"/>
    </source>
</evidence>
<name>A0A8H5BPQ0_9AGAR</name>
<keyword evidence="3" id="KW-1185">Reference proteome</keyword>
<proteinExistence type="predicted"/>
<comment type="caution">
    <text evidence="2">The sequence shown here is derived from an EMBL/GenBank/DDBJ whole genome shotgun (WGS) entry which is preliminary data.</text>
</comment>
<dbReference type="Gene3D" id="3.80.10.10">
    <property type="entry name" value="Ribonuclease Inhibitor"/>
    <property type="match status" value="1"/>
</dbReference>
<gene>
    <name evidence="2" type="ORF">D9619_003936</name>
</gene>
<feature type="compositionally biased region" description="Basic and acidic residues" evidence="1">
    <location>
        <begin position="458"/>
        <end position="468"/>
    </location>
</feature>
<feature type="region of interest" description="Disordered" evidence="1">
    <location>
        <begin position="399"/>
        <end position="478"/>
    </location>
</feature>
<sequence length="544" mass="60302">MPELCILRVTSGNPVGISKNRAAPYISKIAVTTGRSRDRDGSRDGENNWIPLELLRALNGLQELILVGRPVAAGYENDFFAALKAGAPNLKKFTYIPSEGLRLPDLVEDVNESQDHRSGGFNIGQLESMAWHTRSFAKLDKQIIPALAASTSTLTSLSILRDKSPLPKRPSSASMFSSSSDSCTSTVITALFSLRFPKLASLTIGSMSWAPPSRAAFMSFLVRHPTIERLSLAQDNIPNAKRMRMFDSVLEREEEWVAMLSLNPDMLPALHRLQTGVFYLSAFAYAEVVALKRVKELEIVDMCFPLPSSTSSSLPVDVLKYLQKGQLECVEKFSFISGMRSEHTARLVATMVADVCPNLKSWASNYWSSSVDDNTLIAYFARFPYLEEVDVSVCNIFHYDPTKPEEEPDTDEEDEEEESDEVDEGDDDSEDEDHEDDSQAGTDGTHSESGADLVSDDDTAHPNHDNRESPTQPLVPAPICADSLVPSSDSAHVSLFKEGDFVKVRYTEALFLERIRWRGCVPLRRFTVHDGDWVPGVHTVAEGE</sequence>
<feature type="compositionally biased region" description="Polar residues" evidence="1">
    <location>
        <begin position="439"/>
        <end position="448"/>
    </location>
</feature>
<evidence type="ECO:0000313" key="2">
    <source>
        <dbReference type="EMBL" id="KAF5327257.1"/>
    </source>
</evidence>
<accession>A0A8H5BPQ0</accession>
<dbReference type="InterPro" id="IPR032675">
    <property type="entry name" value="LRR_dom_sf"/>
</dbReference>
<dbReference type="EMBL" id="JAACJJ010000014">
    <property type="protein sequence ID" value="KAF5327257.1"/>
    <property type="molecule type" value="Genomic_DNA"/>
</dbReference>
<evidence type="ECO:0000256" key="1">
    <source>
        <dbReference type="SAM" id="MobiDB-lite"/>
    </source>
</evidence>
<organism evidence="2 3">
    <name type="scientific">Psilocybe cf. subviscida</name>
    <dbReference type="NCBI Taxonomy" id="2480587"/>
    <lineage>
        <taxon>Eukaryota</taxon>
        <taxon>Fungi</taxon>
        <taxon>Dikarya</taxon>
        <taxon>Basidiomycota</taxon>
        <taxon>Agaricomycotina</taxon>
        <taxon>Agaricomycetes</taxon>
        <taxon>Agaricomycetidae</taxon>
        <taxon>Agaricales</taxon>
        <taxon>Agaricineae</taxon>
        <taxon>Strophariaceae</taxon>
        <taxon>Psilocybe</taxon>
    </lineage>
</organism>
<protein>
    <submittedName>
        <fullName evidence="2">Uncharacterized protein</fullName>
    </submittedName>
</protein>
<dbReference type="AlphaFoldDB" id="A0A8H5BPQ0"/>
<feature type="compositionally biased region" description="Acidic residues" evidence="1">
    <location>
        <begin position="406"/>
        <end position="438"/>
    </location>
</feature>
<dbReference type="Proteomes" id="UP000567179">
    <property type="component" value="Unassembled WGS sequence"/>
</dbReference>
<reference evidence="2 3" key="1">
    <citation type="journal article" date="2020" name="ISME J.">
        <title>Uncovering the hidden diversity of litter-decomposition mechanisms in mushroom-forming fungi.</title>
        <authorList>
            <person name="Floudas D."/>
            <person name="Bentzer J."/>
            <person name="Ahren D."/>
            <person name="Johansson T."/>
            <person name="Persson P."/>
            <person name="Tunlid A."/>
        </authorList>
    </citation>
    <scope>NUCLEOTIDE SEQUENCE [LARGE SCALE GENOMIC DNA]</scope>
    <source>
        <strain evidence="2 3">CBS 101986</strain>
    </source>
</reference>